<keyword evidence="2" id="KW-1185">Reference proteome</keyword>
<gene>
    <name evidence="1" type="ORF">DY000_02045615</name>
</gene>
<proteinExistence type="predicted"/>
<organism evidence="1 2">
    <name type="scientific">Brassica cretica</name>
    <name type="common">Mustard</name>
    <dbReference type="NCBI Taxonomy" id="69181"/>
    <lineage>
        <taxon>Eukaryota</taxon>
        <taxon>Viridiplantae</taxon>
        <taxon>Streptophyta</taxon>
        <taxon>Embryophyta</taxon>
        <taxon>Tracheophyta</taxon>
        <taxon>Spermatophyta</taxon>
        <taxon>Magnoliopsida</taxon>
        <taxon>eudicotyledons</taxon>
        <taxon>Gunneridae</taxon>
        <taxon>Pentapetalae</taxon>
        <taxon>rosids</taxon>
        <taxon>malvids</taxon>
        <taxon>Brassicales</taxon>
        <taxon>Brassicaceae</taxon>
        <taxon>Brassiceae</taxon>
        <taxon>Brassica</taxon>
    </lineage>
</organism>
<sequence length="189" mass="21439">MADPPDLPLSLMKDVTSLGEAQGSDEVTTQGLDLAAIQTRGGEVHRKSYEDGLSVQSPRGLDAKTENQIAQGGIPARLNGSWVGVVQVREVNMKEKENQNKGEKMLEVKNKEVHEAKKFDEVVEVAINQEVKSKESINLRSEVEKTPESKKLESKSEWEDWMKVSYLTMKMIKWNMRKKGVCQRRKKKR</sequence>
<dbReference type="Proteomes" id="UP000266723">
    <property type="component" value="Unassembled WGS sequence"/>
</dbReference>
<evidence type="ECO:0000313" key="2">
    <source>
        <dbReference type="Proteomes" id="UP000266723"/>
    </source>
</evidence>
<name>A0ABQ7F1R1_BRACR</name>
<comment type="caution">
    <text evidence="1">The sequence shown here is derived from an EMBL/GenBank/DDBJ whole genome shotgun (WGS) entry which is preliminary data.</text>
</comment>
<accession>A0ABQ7F1R1</accession>
<reference evidence="1 2" key="1">
    <citation type="journal article" date="2020" name="BMC Genomics">
        <title>Intraspecific diversification of the crop wild relative Brassica cretica Lam. using demographic model selection.</title>
        <authorList>
            <person name="Kioukis A."/>
            <person name="Michalopoulou V.A."/>
            <person name="Briers L."/>
            <person name="Pirintsos S."/>
            <person name="Studholme D.J."/>
            <person name="Pavlidis P."/>
            <person name="Sarris P.F."/>
        </authorList>
    </citation>
    <scope>NUCLEOTIDE SEQUENCE [LARGE SCALE GENOMIC DNA]</scope>
    <source>
        <strain evidence="2">cv. PFS-1207/04</strain>
    </source>
</reference>
<protein>
    <submittedName>
        <fullName evidence="1">Uncharacterized protein</fullName>
    </submittedName>
</protein>
<dbReference type="EMBL" id="QGKV02000297">
    <property type="protein sequence ID" value="KAF3609273.1"/>
    <property type="molecule type" value="Genomic_DNA"/>
</dbReference>
<evidence type="ECO:0000313" key="1">
    <source>
        <dbReference type="EMBL" id="KAF3609273.1"/>
    </source>
</evidence>